<dbReference type="AlphaFoldDB" id="A0A482G6Q6"/>
<keyword evidence="2" id="KW-0496">Mitochondrion</keyword>
<feature type="signal peptide" evidence="1">
    <location>
        <begin position="1"/>
        <end position="28"/>
    </location>
</feature>
<organism evidence="2">
    <name type="scientific">Usnea subgracilis</name>
    <dbReference type="NCBI Taxonomy" id="2250278"/>
    <lineage>
        <taxon>Eukaryota</taxon>
        <taxon>Fungi</taxon>
        <taxon>Dikarya</taxon>
        <taxon>Ascomycota</taxon>
        <taxon>Pezizomycotina</taxon>
        <taxon>Lecanoromycetes</taxon>
        <taxon>OSLEUM clade</taxon>
        <taxon>Lecanoromycetidae</taxon>
        <taxon>Lecanorales</taxon>
        <taxon>Lecanorineae</taxon>
        <taxon>Parmeliaceae</taxon>
        <taxon>Usnea</taxon>
    </lineage>
</organism>
<keyword evidence="1" id="KW-0732">Signal</keyword>
<sequence>MYYYYLKRGIHRLLLALLACRPWWSTHSIRDYHASLYECPLTTKRIYPPSFGGGLHIFRLPILVSTSSETTRGIAVALWDACIIPSSQTLERSIASLLVPMLNEVSCIVYHPSGKHYKGGGRILTYYCRRRIKEGRGPSHANNGARGNYLSTSPTTTTTRKGYICTTNPSCFARRSAKQATYRLTTNPSSIQHIGLLAYLKGYHGTLAIH</sequence>
<reference evidence="2" key="1">
    <citation type="journal article" date="2018" name="Mitochondrial DNA Part B Resour">
        <title>The complete mitochondrial genomes of five lichenized fungi in the genus Usnea (Ascomycota: Parmeliaceae).</title>
        <authorList>
            <person name="Funk E.R."/>
            <person name="Adams A.N."/>
            <person name="Spotten S.M."/>
            <person name="Van Hove R.A."/>
            <person name="Whittington K.T."/>
            <person name="Keepers K.G."/>
            <person name="Pogoda C.S."/>
            <person name="Lendemer J.C."/>
            <person name="Tripp E.A."/>
            <person name="Kane N.C."/>
        </authorList>
    </citation>
    <scope>NUCLEOTIDE SEQUENCE</scope>
</reference>
<geneLocation type="mitochondrion" evidence="2"/>
<proteinExistence type="predicted"/>
<name>A0A482G6Q6_9LECA</name>
<accession>A0A482G6Q6</accession>
<dbReference type="EMBL" id="MG720066">
    <property type="protein sequence ID" value="QBO60697.1"/>
    <property type="molecule type" value="Genomic_DNA"/>
</dbReference>
<evidence type="ECO:0000256" key="1">
    <source>
        <dbReference type="SAM" id="SignalP"/>
    </source>
</evidence>
<protein>
    <recommendedName>
        <fullName evidence="3">Secreted protein</fullName>
    </recommendedName>
</protein>
<evidence type="ECO:0000313" key="2">
    <source>
        <dbReference type="EMBL" id="QBO60697.1"/>
    </source>
</evidence>
<evidence type="ECO:0008006" key="3">
    <source>
        <dbReference type="Google" id="ProtNLM"/>
    </source>
</evidence>
<feature type="chain" id="PRO_5019784684" description="Secreted protein" evidence="1">
    <location>
        <begin position="29"/>
        <end position="210"/>
    </location>
</feature>